<dbReference type="RefSeq" id="WP_243794627.1">
    <property type="nucleotide sequence ID" value="NZ_CP094669.1"/>
</dbReference>
<gene>
    <name evidence="1" type="ORF">MTX78_12695</name>
</gene>
<protein>
    <submittedName>
        <fullName evidence="1">Uncharacterized protein</fullName>
    </submittedName>
</protein>
<dbReference type="EMBL" id="CP094669">
    <property type="protein sequence ID" value="UOG72986.1"/>
    <property type="molecule type" value="Genomic_DNA"/>
</dbReference>
<name>A0ABY4CVE8_9BACT</name>
<organism evidence="1 2">
    <name type="scientific">Hymenobacter tibetensis</name>
    <dbReference type="NCBI Taxonomy" id="497967"/>
    <lineage>
        <taxon>Bacteria</taxon>
        <taxon>Pseudomonadati</taxon>
        <taxon>Bacteroidota</taxon>
        <taxon>Cytophagia</taxon>
        <taxon>Cytophagales</taxon>
        <taxon>Hymenobacteraceae</taxon>
        <taxon>Hymenobacter</taxon>
    </lineage>
</organism>
<proteinExistence type="predicted"/>
<keyword evidence="2" id="KW-1185">Reference proteome</keyword>
<evidence type="ECO:0000313" key="2">
    <source>
        <dbReference type="Proteomes" id="UP000831113"/>
    </source>
</evidence>
<dbReference type="Proteomes" id="UP000831113">
    <property type="component" value="Chromosome"/>
</dbReference>
<evidence type="ECO:0000313" key="1">
    <source>
        <dbReference type="EMBL" id="UOG72986.1"/>
    </source>
</evidence>
<accession>A0ABY4CVE8</accession>
<sequence length="111" mass="12704">MKLPKTPEDIVTEIYSASDSYGDLKTRQLIYVLSEVADDIVVEGVMQVFERAQRVEASFVDQEVAGRILAERKPLTNVHPESLIERCLIGWNKSAEQFPFWLVEVFGQKIF</sequence>
<reference evidence="1 2" key="1">
    <citation type="submission" date="2022-03" db="EMBL/GenBank/DDBJ databases">
        <title>Hymenobactersp. isolated from the air.</title>
        <authorList>
            <person name="Won M."/>
            <person name="Kwon S.-W."/>
        </authorList>
    </citation>
    <scope>NUCLEOTIDE SEQUENCE [LARGE SCALE GENOMIC DNA]</scope>
    <source>
        <strain evidence="1 2">KACC 21982</strain>
    </source>
</reference>